<protein>
    <submittedName>
        <fullName evidence="1">Uncharacterized protein</fullName>
    </submittedName>
</protein>
<organism evidence="1 2">
    <name type="scientific">Clostridium moutaii</name>
    <dbReference type="NCBI Taxonomy" id="3240932"/>
    <lineage>
        <taxon>Bacteria</taxon>
        <taxon>Bacillati</taxon>
        <taxon>Bacillota</taxon>
        <taxon>Clostridia</taxon>
        <taxon>Eubacteriales</taxon>
        <taxon>Clostridiaceae</taxon>
        <taxon>Clostridium</taxon>
    </lineage>
</organism>
<dbReference type="RefSeq" id="WP_369705607.1">
    <property type="nucleotide sequence ID" value="NZ_JBGEWD010000023.1"/>
</dbReference>
<evidence type="ECO:0000313" key="2">
    <source>
        <dbReference type="Proteomes" id="UP001564657"/>
    </source>
</evidence>
<dbReference type="Proteomes" id="UP001564657">
    <property type="component" value="Unassembled WGS sequence"/>
</dbReference>
<dbReference type="EMBL" id="JBGEWD010000023">
    <property type="protein sequence ID" value="MEY8001716.1"/>
    <property type="molecule type" value="Genomic_DNA"/>
</dbReference>
<reference evidence="1 2" key="1">
    <citation type="submission" date="2024-08" db="EMBL/GenBank/DDBJ databases">
        <title>Clostridium lapicellarii sp. nov., and Clostridium renhuaiense sp. nov., two species isolated from the mud in a fermentation cellar used for producing sauce-flavour Chinese liquors.</title>
        <authorList>
            <person name="Yang F."/>
            <person name="Wang H."/>
            <person name="Chen L.Q."/>
            <person name="Zhou N."/>
            <person name="Lu J.J."/>
            <person name="Pu X.X."/>
            <person name="Wan B."/>
            <person name="Wang L."/>
            <person name="Liu S.J."/>
        </authorList>
    </citation>
    <scope>NUCLEOTIDE SEQUENCE [LARGE SCALE GENOMIC DNA]</scope>
    <source>
        <strain evidence="1 2">MT-5</strain>
    </source>
</reference>
<evidence type="ECO:0000313" key="1">
    <source>
        <dbReference type="EMBL" id="MEY8001716.1"/>
    </source>
</evidence>
<gene>
    <name evidence="1" type="ORF">AB8U03_16225</name>
</gene>
<sequence length="83" mass="9789">MKIYIKSRWKRFVIPVPFILLRLSASILKSPWTMKHIPEKNRKYVEMIDLNQLLKCVGFLKRYSGLRIVEVKAKDGTEVVITI</sequence>
<accession>A0ABV4BSF3</accession>
<keyword evidence="2" id="KW-1185">Reference proteome</keyword>
<comment type="caution">
    <text evidence="1">The sequence shown here is derived from an EMBL/GenBank/DDBJ whole genome shotgun (WGS) entry which is preliminary data.</text>
</comment>
<proteinExistence type="predicted"/>
<name>A0ABV4BSF3_9CLOT</name>